<dbReference type="EMBL" id="NEDP02005386">
    <property type="protein sequence ID" value="OWF41513.1"/>
    <property type="molecule type" value="Genomic_DNA"/>
</dbReference>
<dbReference type="InterPro" id="IPR008908">
    <property type="entry name" value="Sarcoglycan_alpha/epsilon"/>
</dbReference>
<dbReference type="PANTHER" id="PTHR10132">
    <property type="entry name" value="ALPHA-/EPSILON-SARCOGLYCAN FAMILY MEMBER"/>
    <property type="match status" value="1"/>
</dbReference>
<evidence type="ECO:0000313" key="4">
    <source>
        <dbReference type="Proteomes" id="UP000242188"/>
    </source>
</evidence>
<keyword evidence="2" id="KW-1133">Transmembrane helix</keyword>
<feature type="compositionally biased region" description="Polar residues" evidence="1">
    <location>
        <begin position="162"/>
        <end position="183"/>
    </location>
</feature>
<evidence type="ECO:0000256" key="2">
    <source>
        <dbReference type="SAM" id="Phobius"/>
    </source>
</evidence>
<dbReference type="OrthoDB" id="10019906at2759"/>
<organism evidence="3 4">
    <name type="scientific">Mizuhopecten yessoensis</name>
    <name type="common">Japanese scallop</name>
    <name type="synonym">Patinopecten yessoensis</name>
    <dbReference type="NCBI Taxonomy" id="6573"/>
    <lineage>
        <taxon>Eukaryota</taxon>
        <taxon>Metazoa</taxon>
        <taxon>Spiralia</taxon>
        <taxon>Lophotrochozoa</taxon>
        <taxon>Mollusca</taxon>
        <taxon>Bivalvia</taxon>
        <taxon>Autobranchia</taxon>
        <taxon>Pteriomorphia</taxon>
        <taxon>Pectinida</taxon>
        <taxon>Pectinoidea</taxon>
        <taxon>Pectinidae</taxon>
        <taxon>Mizuhopecten</taxon>
    </lineage>
</organism>
<dbReference type="PANTHER" id="PTHR10132:SF14">
    <property type="entry name" value="SARCOGLYCAN ALPHA, ISOFORM C"/>
    <property type="match status" value="1"/>
</dbReference>
<reference evidence="3 4" key="1">
    <citation type="journal article" date="2017" name="Nat. Ecol. Evol.">
        <title>Scallop genome provides insights into evolution of bilaterian karyotype and development.</title>
        <authorList>
            <person name="Wang S."/>
            <person name="Zhang J."/>
            <person name="Jiao W."/>
            <person name="Li J."/>
            <person name="Xun X."/>
            <person name="Sun Y."/>
            <person name="Guo X."/>
            <person name="Huan P."/>
            <person name="Dong B."/>
            <person name="Zhang L."/>
            <person name="Hu X."/>
            <person name="Sun X."/>
            <person name="Wang J."/>
            <person name="Zhao C."/>
            <person name="Wang Y."/>
            <person name="Wang D."/>
            <person name="Huang X."/>
            <person name="Wang R."/>
            <person name="Lv J."/>
            <person name="Li Y."/>
            <person name="Zhang Z."/>
            <person name="Liu B."/>
            <person name="Lu W."/>
            <person name="Hui Y."/>
            <person name="Liang J."/>
            <person name="Zhou Z."/>
            <person name="Hou R."/>
            <person name="Li X."/>
            <person name="Liu Y."/>
            <person name="Li H."/>
            <person name="Ning X."/>
            <person name="Lin Y."/>
            <person name="Zhao L."/>
            <person name="Xing Q."/>
            <person name="Dou J."/>
            <person name="Li Y."/>
            <person name="Mao J."/>
            <person name="Guo H."/>
            <person name="Dou H."/>
            <person name="Li T."/>
            <person name="Mu C."/>
            <person name="Jiang W."/>
            <person name="Fu Q."/>
            <person name="Fu X."/>
            <person name="Miao Y."/>
            <person name="Liu J."/>
            <person name="Yu Q."/>
            <person name="Li R."/>
            <person name="Liao H."/>
            <person name="Li X."/>
            <person name="Kong Y."/>
            <person name="Jiang Z."/>
            <person name="Chourrout D."/>
            <person name="Li R."/>
            <person name="Bao Z."/>
        </authorList>
    </citation>
    <scope>NUCLEOTIDE SEQUENCE [LARGE SCALE GENOMIC DNA]</scope>
    <source>
        <strain evidence="3 4">PY_sf001</strain>
    </source>
</reference>
<gene>
    <name evidence="3" type="ORF">KP79_PYT17402</name>
</gene>
<feature type="region of interest" description="Disordered" evidence="1">
    <location>
        <begin position="103"/>
        <end position="183"/>
    </location>
</feature>
<evidence type="ECO:0000256" key="1">
    <source>
        <dbReference type="SAM" id="MobiDB-lite"/>
    </source>
</evidence>
<accession>A0A210PYG3</accession>
<protein>
    <submittedName>
        <fullName evidence="3">Epsilon-sarcoglycan</fullName>
    </submittedName>
</protein>
<feature type="compositionally biased region" description="Basic and acidic residues" evidence="1">
    <location>
        <begin position="127"/>
        <end position="138"/>
    </location>
</feature>
<dbReference type="Proteomes" id="UP000242188">
    <property type="component" value="Unassembled WGS sequence"/>
</dbReference>
<feature type="transmembrane region" description="Helical" evidence="2">
    <location>
        <begin position="28"/>
        <end position="51"/>
    </location>
</feature>
<keyword evidence="2" id="KW-0472">Membrane</keyword>
<dbReference type="STRING" id="6573.A0A210PYG3"/>
<dbReference type="AlphaFoldDB" id="A0A210PYG3"/>
<comment type="caution">
    <text evidence="3">The sequence shown here is derived from an EMBL/GenBank/DDBJ whole genome shotgun (WGS) entry which is preliminary data.</text>
</comment>
<sequence>MEVYPVPVFSPPDLCDGERRCRDMWMEFVYIVVIPAGVVLLLAMVLSMILCCSCTRRRKKSESQEDIDLDKYNSIRRASQGLRELSRKRDTLLLSSRSGSMTLDREHRYRRGMHGRDTCQSAPGTLQRDRRRERREAHSASPPPYQLPPQYSVNSGEAIDRSSATPHSHTASENDALMSQQYA</sequence>
<name>A0A210PYG3_MIZYE</name>
<keyword evidence="4" id="KW-1185">Reference proteome</keyword>
<keyword evidence="2" id="KW-0812">Transmembrane</keyword>
<proteinExistence type="predicted"/>
<evidence type="ECO:0000313" key="3">
    <source>
        <dbReference type="EMBL" id="OWF41513.1"/>
    </source>
</evidence>
<dbReference type="GO" id="GO:0016012">
    <property type="term" value="C:sarcoglycan complex"/>
    <property type="evidence" value="ECO:0007669"/>
    <property type="project" value="InterPro"/>
</dbReference>